<evidence type="ECO:0000256" key="1">
    <source>
        <dbReference type="ARBA" id="ARBA00010990"/>
    </source>
</evidence>
<evidence type="ECO:0000256" key="2">
    <source>
        <dbReference type="ARBA" id="ARBA00022679"/>
    </source>
</evidence>
<comment type="similarity">
    <text evidence="1">Belongs to the P-Pant transferase superfamily. Gsp/Sfp/HetI/AcpT family.</text>
</comment>
<sequence length="203" mass="23298">MSSSPLDQQEIAQLNRFKYDRDRRSFYLRRVALRHILAKYSGISAHELVINREKQHKPVLPHYSVEFNTSVTAGYALIGISNLPIGIDIEYHKNLKDEFITLGQSVFSSREFAELQNQQDPCKINHTFYSLWCLKEAYLKAIGLGLSVDPRLLTFDLATRTLLSAPTQTTSIDWYFHLPLLFTNYSCAIATPIATPNIRLINY</sequence>
<feature type="domain" description="4'-phosphopantetheinyl transferase N-terminal" evidence="4">
    <location>
        <begin position="5"/>
        <end position="78"/>
    </location>
</feature>
<keyword evidence="2" id="KW-0808">Transferase</keyword>
<dbReference type="InterPro" id="IPR037143">
    <property type="entry name" value="4-PPantetheinyl_Trfase_dom_sf"/>
</dbReference>
<evidence type="ECO:0000259" key="4">
    <source>
        <dbReference type="Pfam" id="PF22624"/>
    </source>
</evidence>
<evidence type="ECO:0000313" key="5">
    <source>
        <dbReference type="EMBL" id="GAA0856505.1"/>
    </source>
</evidence>
<reference evidence="5 6" key="1">
    <citation type="journal article" date="2019" name="Int. J. Syst. Evol. Microbiol.">
        <title>The Global Catalogue of Microorganisms (GCM) 10K type strain sequencing project: providing services to taxonomists for standard genome sequencing and annotation.</title>
        <authorList>
            <consortium name="The Broad Institute Genomics Platform"/>
            <consortium name="The Broad Institute Genome Sequencing Center for Infectious Disease"/>
            <person name="Wu L."/>
            <person name="Ma J."/>
        </authorList>
    </citation>
    <scope>NUCLEOTIDE SEQUENCE [LARGE SCALE GENOMIC DNA]</scope>
    <source>
        <strain evidence="5 6">JCM 15896</strain>
    </source>
</reference>
<dbReference type="Proteomes" id="UP001500359">
    <property type="component" value="Unassembled WGS sequence"/>
</dbReference>
<dbReference type="InterPro" id="IPR055066">
    <property type="entry name" value="AASDHPPT_N"/>
</dbReference>
<dbReference type="EMBL" id="BAAAFD010000004">
    <property type="protein sequence ID" value="GAA0856505.1"/>
    <property type="molecule type" value="Genomic_DNA"/>
</dbReference>
<dbReference type="PANTHER" id="PTHR12215:SF10">
    <property type="entry name" value="L-AMINOADIPATE-SEMIALDEHYDE DEHYDROGENASE-PHOSPHOPANTETHEINYL TRANSFERASE"/>
    <property type="match status" value="1"/>
</dbReference>
<keyword evidence="6" id="KW-1185">Reference proteome</keyword>
<gene>
    <name evidence="5" type="ORF">GCM10009114_18710</name>
</gene>
<dbReference type="Pfam" id="PF22624">
    <property type="entry name" value="AASDHPPT_N"/>
    <property type="match status" value="1"/>
</dbReference>
<evidence type="ECO:0000313" key="6">
    <source>
        <dbReference type="Proteomes" id="UP001500359"/>
    </source>
</evidence>
<protein>
    <recommendedName>
        <fullName evidence="7">4'-phosphopantetheinyl transferase superfamily protein</fullName>
    </recommendedName>
</protein>
<dbReference type="InterPro" id="IPR050559">
    <property type="entry name" value="P-Pant_transferase_sf"/>
</dbReference>
<dbReference type="Gene3D" id="3.90.470.20">
    <property type="entry name" value="4'-phosphopantetheinyl transferase domain"/>
    <property type="match status" value="2"/>
</dbReference>
<comment type="caution">
    <text evidence="5">The sequence shown here is derived from an EMBL/GenBank/DDBJ whole genome shotgun (WGS) entry which is preliminary data.</text>
</comment>
<feature type="domain" description="4'-phosphopantetheinyl transferase" evidence="3">
    <location>
        <begin position="84"/>
        <end position="190"/>
    </location>
</feature>
<dbReference type="SUPFAM" id="SSF56214">
    <property type="entry name" value="4'-phosphopantetheinyl transferase"/>
    <property type="match status" value="2"/>
</dbReference>
<organism evidence="5 6">
    <name type="scientific">Aliiglaciecola litoralis</name>
    <dbReference type="NCBI Taxonomy" id="582857"/>
    <lineage>
        <taxon>Bacteria</taxon>
        <taxon>Pseudomonadati</taxon>
        <taxon>Pseudomonadota</taxon>
        <taxon>Gammaproteobacteria</taxon>
        <taxon>Alteromonadales</taxon>
        <taxon>Alteromonadaceae</taxon>
        <taxon>Aliiglaciecola</taxon>
    </lineage>
</organism>
<evidence type="ECO:0008006" key="7">
    <source>
        <dbReference type="Google" id="ProtNLM"/>
    </source>
</evidence>
<dbReference type="Pfam" id="PF01648">
    <property type="entry name" value="ACPS"/>
    <property type="match status" value="1"/>
</dbReference>
<proteinExistence type="inferred from homology"/>
<accession>A0ABN1LIV0</accession>
<name>A0ABN1LIV0_9ALTE</name>
<dbReference type="InterPro" id="IPR008278">
    <property type="entry name" value="4-PPantetheinyl_Trfase_dom"/>
</dbReference>
<evidence type="ECO:0000259" key="3">
    <source>
        <dbReference type="Pfam" id="PF01648"/>
    </source>
</evidence>
<dbReference type="PANTHER" id="PTHR12215">
    <property type="entry name" value="PHOSPHOPANTETHEINE TRANSFERASE"/>
    <property type="match status" value="1"/>
</dbReference>